<evidence type="ECO:0000313" key="9">
    <source>
        <dbReference type="EMBL" id="QPS01822.1"/>
    </source>
</evidence>
<dbReference type="RefSeq" id="WP_060778903.1">
    <property type="nucleotide sequence ID" value="NZ_CAJHLF010000004.1"/>
</dbReference>
<dbReference type="InterPro" id="IPR009614">
    <property type="entry name" value="YoeB_toxin"/>
</dbReference>
<dbReference type="GO" id="GO:0006401">
    <property type="term" value="P:RNA catabolic process"/>
    <property type="evidence" value="ECO:0007669"/>
    <property type="project" value="InterPro"/>
</dbReference>
<dbReference type="Proteomes" id="UP001069145">
    <property type="component" value="Unassembled WGS sequence"/>
</dbReference>
<name>A0A0X8FG34_9LACT</name>
<dbReference type="GeneID" id="35767531"/>
<sequence length="84" mass="10250">MEVHWSKRAVIERDYWKSHDPKIYDKLYKLLRAIKENPYQGLGKPEPLKYDLSGYWSRRLTQQDRLVYRIKSSAIEVLSCKYHY</sequence>
<evidence type="ECO:0000256" key="5">
    <source>
        <dbReference type="ARBA" id="ARBA00022801"/>
    </source>
</evidence>
<evidence type="ECO:0000256" key="3">
    <source>
        <dbReference type="ARBA" id="ARBA00022722"/>
    </source>
</evidence>
<dbReference type="PANTHER" id="PTHR38039:SF1">
    <property type="entry name" value="TOXIN YOEB"/>
    <property type="match status" value="1"/>
</dbReference>
<organism evidence="9 10">
    <name type="scientific">Aerococcus urinae</name>
    <dbReference type="NCBI Taxonomy" id="1376"/>
    <lineage>
        <taxon>Bacteria</taxon>
        <taxon>Bacillati</taxon>
        <taxon>Bacillota</taxon>
        <taxon>Bacilli</taxon>
        <taxon>Lactobacillales</taxon>
        <taxon>Aerococcaceae</taxon>
        <taxon>Aerococcus</taxon>
    </lineage>
</organism>
<keyword evidence="2" id="KW-1277">Toxin-antitoxin system</keyword>
<evidence type="ECO:0000313" key="11">
    <source>
        <dbReference type="Proteomes" id="UP001069145"/>
    </source>
</evidence>
<reference evidence="9 10" key="1">
    <citation type="submission" date="2020-12" db="EMBL/GenBank/DDBJ databases">
        <title>FDA dAtabase for Regulatory Grade micrObial Sequences (FDA-ARGOS): Supporting development and validation of Infectious Disease Dx tests.</title>
        <authorList>
            <person name="Sproer C."/>
            <person name="Gronow S."/>
            <person name="Severitt S."/>
            <person name="Schroder I."/>
            <person name="Tallon L."/>
            <person name="Sadzewicz L."/>
            <person name="Zhao X."/>
            <person name="Boylan J."/>
            <person name="Ott S."/>
            <person name="Bowen H."/>
            <person name="Vavikolanu K."/>
            <person name="Mehta A."/>
            <person name="Aluvathingal J."/>
            <person name="Nadendla S."/>
            <person name="Lowell S."/>
            <person name="Myers T."/>
            <person name="Yan Y."/>
            <person name="Sichtig H."/>
        </authorList>
    </citation>
    <scope>NUCLEOTIDE SEQUENCE [LARGE SCALE GENOMIC DNA]</scope>
    <source>
        <strain evidence="9 10">FDAARGOS_911</strain>
    </source>
</reference>
<dbReference type="GO" id="GO:0016787">
    <property type="term" value="F:hydrolase activity"/>
    <property type="evidence" value="ECO:0007669"/>
    <property type="project" value="UniProtKB-KW"/>
</dbReference>
<dbReference type="GO" id="GO:0045892">
    <property type="term" value="P:negative regulation of DNA-templated transcription"/>
    <property type="evidence" value="ECO:0007669"/>
    <property type="project" value="TreeGrafter"/>
</dbReference>
<dbReference type="KEGG" id="aun:AWM73_08270"/>
<evidence type="ECO:0000256" key="4">
    <source>
        <dbReference type="ARBA" id="ARBA00022759"/>
    </source>
</evidence>
<gene>
    <name evidence="9" type="ORF">I6G68_01740</name>
    <name evidence="8" type="ORF">ODY43_03120</name>
</gene>
<keyword evidence="5" id="KW-0378">Hydrolase</keyword>
<evidence type="ECO:0000256" key="1">
    <source>
        <dbReference type="ARBA" id="ARBA00008172"/>
    </source>
</evidence>
<dbReference type="Gene3D" id="3.30.2310.20">
    <property type="entry name" value="RelE-like"/>
    <property type="match status" value="1"/>
</dbReference>
<accession>A0A0X8FG34</accession>
<dbReference type="NCBIfam" id="TIGR02116">
    <property type="entry name" value="toxin_Txe_YoeB"/>
    <property type="match status" value="1"/>
</dbReference>
<dbReference type="InterPro" id="IPR035093">
    <property type="entry name" value="RelE/ParE_toxin_dom_sf"/>
</dbReference>
<keyword evidence="4" id="KW-0255">Endonuclease</keyword>
<evidence type="ECO:0000256" key="2">
    <source>
        <dbReference type="ARBA" id="ARBA00022649"/>
    </source>
</evidence>
<keyword evidence="11" id="KW-1185">Reference proteome</keyword>
<comment type="similarity">
    <text evidence="1">Belongs to the YoeB family.</text>
</comment>
<dbReference type="Pfam" id="PF06769">
    <property type="entry name" value="YoeB_toxin"/>
    <property type="match status" value="1"/>
</dbReference>
<evidence type="ECO:0000313" key="8">
    <source>
        <dbReference type="EMBL" id="MCY3052971.1"/>
    </source>
</evidence>
<evidence type="ECO:0000313" key="10">
    <source>
        <dbReference type="Proteomes" id="UP000594771"/>
    </source>
</evidence>
<dbReference type="Proteomes" id="UP000594771">
    <property type="component" value="Chromosome"/>
</dbReference>
<dbReference type="PANTHER" id="PTHR38039">
    <property type="entry name" value="TOXIN YOEB"/>
    <property type="match status" value="1"/>
</dbReference>
<reference evidence="8" key="2">
    <citation type="submission" date="2022-09" db="EMBL/GenBank/DDBJ databases">
        <title>Aerococcus urinae taxonomy study.</title>
        <authorList>
            <person name="Christensen J."/>
            <person name="Senneby E."/>
        </authorList>
    </citation>
    <scope>NUCLEOTIDE SEQUENCE</scope>
    <source>
        <strain evidence="8">NLD-066-U95</strain>
    </source>
</reference>
<dbReference type="EMBL" id="JAOTML010000002">
    <property type="protein sequence ID" value="MCY3052971.1"/>
    <property type="molecule type" value="Genomic_DNA"/>
</dbReference>
<evidence type="ECO:0000256" key="7">
    <source>
        <dbReference type="ARBA" id="ARBA00050056"/>
    </source>
</evidence>
<dbReference type="GO" id="GO:0004519">
    <property type="term" value="F:endonuclease activity"/>
    <property type="evidence" value="ECO:0007669"/>
    <property type="project" value="UniProtKB-KW"/>
</dbReference>
<proteinExistence type="inferred from homology"/>
<dbReference type="OrthoDB" id="9801102at2"/>
<dbReference type="SUPFAM" id="SSF143011">
    <property type="entry name" value="RelE-like"/>
    <property type="match status" value="1"/>
</dbReference>
<protein>
    <recommendedName>
        <fullName evidence="7">Endoribonuclease YoeB</fullName>
    </recommendedName>
    <alternativeName>
        <fullName evidence="6">Putative mRNA interferase YoeB</fullName>
    </alternativeName>
</protein>
<evidence type="ECO:0000256" key="6">
    <source>
        <dbReference type="ARBA" id="ARBA00030388"/>
    </source>
</evidence>
<dbReference type="AlphaFoldDB" id="A0A0X8FG34"/>
<keyword evidence="3" id="KW-0540">Nuclease</keyword>
<dbReference type="EMBL" id="CP065662">
    <property type="protein sequence ID" value="QPS01822.1"/>
    <property type="molecule type" value="Genomic_DNA"/>
</dbReference>